<evidence type="ECO:0000256" key="1">
    <source>
        <dbReference type="ARBA" id="ARBA00006620"/>
    </source>
</evidence>
<keyword evidence="4" id="KW-0255">Endonuclease</keyword>
<dbReference type="GO" id="GO:0003729">
    <property type="term" value="F:mRNA binding"/>
    <property type="evidence" value="ECO:0007669"/>
    <property type="project" value="InterPro"/>
</dbReference>
<keyword evidence="3" id="KW-0540">Nuclease</keyword>
<reference evidence="8 9" key="1">
    <citation type="submission" date="2019-06" db="EMBL/GenBank/DDBJ databases">
        <title>Nitrosomonas stercoris KYUHI-S whole genome shotgun sequence.</title>
        <authorList>
            <person name="Nakagawa T."/>
            <person name="Tsuchiya Y."/>
            <person name="Takahashi R."/>
        </authorList>
    </citation>
    <scope>NUCLEOTIDE SEQUENCE [LARGE SCALE GENOMIC DNA]</scope>
    <source>
        <strain evidence="8 9">KYUHI-S</strain>
    </source>
</reference>
<dbReference type="KEGG" id="nst:Nstercoris_00925"/>
<evidence type="ECO:0000313" key="9">
    <source>
        <dbReference type="Proteomes" id="UP000316473"/>
    </source>
</evidence>
<gene>
    <name evidence="8" type="ORF">Nstercoris_00925</name>
</gene>
<proteinExistence type="inferred from homology"/>
<name>A0A4Y1YPB0_9PROT</name>
<keyword evidence="6" id="KW-0694">RNA-binding</keyword>
<dbReference type="GO" id="GO:0016787">
    <property type="term" value="F:hydrolase activity"/>
    <property type="evidence" value="ECO:0007669"/>
    <property type="project" value="UniProtKB-KW"/>
</dbReference>
<dbReference type="Gene3D" id="3.30.920.30">
    <property type="entry name" value="Hypothetical protein"/>
    <property type="match status" value="1"/>
</dbReference>
<dbReference type="AlphaFoldDB" id="A0A4Y1YPB0"/>
<keyword evidence="5" id="KW-0378">Hydrolase</keyword>
<dbReference type="EMBL" id="AP019755">
    <property type="protein sequence ID" value="BBL34683.1"/>
    <property type="molecule type" value="Genomic_DNA"/>
</dbReference>
<dbReference type="InterPro" id="IPR012933">
    <property type="entry name" value="HicA_mRNA_interferase"/>
</dbReference>
<evidence type="ECO:0000256" key="5">
    <source>
        <dbReference type="ARBA" id="ARBA00022801"/>
    </source>
</evidence>
<dbReference type="SUPFAM" id="SSF54786">
    <property type="entry name" value="YcfA/nrd intein domain"/>
    <property type="match status" value="1"/>
</dbReference>
<keyword evidence="2" id="KW-1277">Toxin-antitoxin system</keyword>
<evidence type="ECO:0000313" key="8">
    <source>
        <dbReference type="EMBL" id="BBL34683.1"/>
    </source>
</evidence>
<keyword evidence="9" id="KW-1185">Reference proteome</keyword>
<sequence length="61" mass="6665">MNGKEIITKLAMAGWRLYRINGSHHIMHKDGVSVSVPVHGSKDLRIGTVLSIGKQTGVKLK</sequence>
<dbReference type="GO" id="GO:0004519">
    <property type="term" value="F:endonuclease activity"/>
    <property type="evidence" value="ECO:0007669"/>
    <property type="project" value="UniProtKB-KW"/>
</dbReference>
<comment type="similarity">
    <text evidence="1">Belongs to the HicA mRNA interferase family.</text>
</comment>
<dbReference type="InterPro" id="IPR038570">
    <property type="entry name" value="HicA_sf"/>
</dbReference>
<evidence type="ECO:0000256" key="3">
    <source>
        <dbReference type="ARBA" id="ARBA00022722"/>
    </source>
</evidence>
<evidence type="ECO:0000256" key="2">
    <source>
        <dbReference type="ARBA" id="ARBA00022649"/>
    </source>
</evidence>
<evidence type="ECO:0000256" key="7">
    <source>
        <dbReference type="ARBA" id="ARBA00023016"/>
    </source>
</evidence>
<organism evidence="8 9">
    <name type="scientific">Nitrosomonas stercoris</name>
    <dbReference type="NCBI Taxonomy" id="1444684"/>
    <lineage>
        <taxon>Bacteria</taxon>
        <taxon>Pseudomonadati</taxon>
        <taxon>Pseudomonadota</taxon>
        <taxon>Betaproteobacteria</taxon>
        <taxon>Nitrosomonadales</taxon>
        <taxon>Nitrosomonadaceae</taxon>
        <taxon>Nitrosomonas</taxon>
    </lineage>
</organism>
<keyword evidence="7" id="KW-0346">Stress response</keyword>
<protein>
    <recommendedName>
        <fullName evidence="10">Addiction module toxin, HicA family</fullName>
    </recommendedName>
</protein>
<evidence type="ECO:0008006" key="10">
    <source>
        <dbReference type="Google" id="ProtNLM"/>
    </source>
</evidence>
<evidence type="ECO:0000256" key="4">
    <source>
        <dbReference type="ARBA" id="ARBA00022759"/>
    </source>
</evidence>
<evidence type="ECO:0000256" key="6">
    <source>
        <dbReference type="ARBA" id="ARBA00022884"/>
    </source>
</evidence>
<accession>A0A4Y1YPB0</accession>
<dbReference type="Pfam" id="PF07927">
    <property type="entry name" value="HicA_toxin"/>
    <property type="match status" value="1"/>
</dbReference>
<dbReference type="Proteomes" id="UP000316473">
    <property type="component" value="Chromosome"/>
</dbReference>